<keyword evidence="1" id="KW-0500">Molybdenum</keyword>
<organism evidence="4 5">
    <name type="scientific">Pseudonocardia kongjuensis</name>
    <dbReference type="NCBI Taxonomy" id="102227"/>
    <lineage>
        <taxon>Bacteria</taxon>
        <taxon>Bacillati</taxon>
        <taxon>Actinomycetota</taxon>
        <taxon>Actinomycetes</taxon>
        <taxon>Pseudonocardiales</taxon>
        <taxon>Pseudonocardiaceae</taxon>
        <taxon>Pseudonocardia</taxon>
    </lineage>
</organism>
<dbReference type="Proteomes" id="UP001501414">
    <property type="component" value="Unassembled WGS sequence"/>
</dbReference>
<proteinExistence type="predicted"/>
<dbReference type="InterPro" id="IPR037165">
    <property type="entry name" value="AldOxase/xan_DH_Mopterin-bd_sf"/>
</dbReference>
<dbReference type="PANTHER" id="PTHR11908">
    <property type="entry name" value="XANTHINE DEHYDROGENASE"/>
    <property type="match status" value="1"/>
</dbReference>
<dbReference type="InterPro" id="IPR008274">
    <property type="entry name" value="AldOxase/xan_DH_MoCoBD1"/>
</dbReference>
<dbReference type="SUPFAM" id="SSF56003">
    <property type="entry name" value="Molybdenum cofactor-binding domain"/>
    <property type="match status" value="1"/>
</dbReference>
<evidence type="ECO:0000313" key="4">
    <source>
        <dbReference type="EMBL" id="GAA1386394.1"/>
    </source>
</evidence>
<protein>
    <submittedName>
        <fullName evidence="4">Molybdopterin-dependent oxidoreductase</fullName>
    </submittedName>
</protein>
<evidence type="ECO:0000313" key="5">
    <source>
        <dbReference type="Proteomes" id="UP001501414"/>
    </source>
</evidence>
<dbReference type="Pfam" id="PF02738">
    <property type="entry name" value="MoCoBD_1"/>
    <property type="match status" value="1"/>
</dbReference>
<dbReference type="PANTHER" id="PTHR11908:SF132">
    <property type="entry name" value="ALDEHYDE OXIDASE 1-RELATED"/>
    <property type="match status" value="1"/>
</dbReference>
<accession>A0ABN1XRD9</accession>
<gene>
    <name evidence="4" type="ORF">GCM10009613_20280</name>
</gene>
<dbReference type="InterPro" id="IPR036856">
    <property type="entry name" value="Ald_Oxase/Xan_DH_a/b_sf"/>
</dbReference>
<evidence type="ECO:0000259" key="3">
    <source>
        <dbReference type="SMART" id="SM01008"/>
    </source>
</evidence>
<name>A0ABN1XRD9_9PSEU</name>
<evidence type="ECO:0000256" key="2">
    <source>
        <dbReference type="ARBA" id="ARBA00023002"/>
    </source>
</evidence>
<dbReference type="Gene3D" id="3.30.365.10">
    <property type="entry name" value="Aldehyde oxidase/xanthine dehydrogenase, molybdopterin binding domain"/>
    <property type="match status" value="4"/>
</dbReference>
<evidence type="ECO:0000256" key="1">
    <source>
        <dbReference type="ARBA" id="ARBA00022505"/>
    </source>
</evidence>
<dbReference type="InterPro" id="IPR016208">
    <property type="entry name" value="Ald_Oxase/xanthine_DH-like"/>
</dbReference>
<dbReference type="SMART" id="SM01008">
    <property type="entry name" value="Ald_Xan_dh_C"/>
    <property type="match status" value="1"/>
</dbReference>
<sequence length="721" mass="76364">MLGIWTADDLDIAGMRSLPGVDRPCLAAGRVRFVGEGVAVVVAADRQIAADAAALVEVGYRELPAAVTVQQALRDSAPAVLPGFASNVVAEQELAADPVVEQLAAAPHRRRLELRNQRVAPLPMETISCLADWTDSGLTVWATTQAAHRLRNDLCDMLGLRQDFVRVISPDVGGGFGAKACFYPEYLLCCELSRQLGRPVKAVETRSESLLAMAHGRAQHSEIEIGFDDDGLLLAMDITLTQDSGAWPEPVGVGLPTLTAFMSGGCYRIGRIAARYRCVTTHTTPVSAYRGAGRPEATYLIERVVDEVAVALGRLPEDIRRVNLVRPDQMPYATQFAGIVYDESDYPRLLDELLGHLKPDAVRRRARELREQRAEVAVGVGLSTWVEMGGFGPSASLQVFGYLGGWESAQVRMNPDGSVVVLVGTTPHGQGHETTFAQIAADALGIGMDAVTVLHSDSRVVQEGIGTLGSRGMAVCGPAVHRAAGEVRAKLMDVAAELLESSVEDVEQDGETFAVRGAPGSRVDLRAVATAAYDPATVPEGHGIGLQATNVFEPANLSYPSGAHGCEVEVDLRTGLVSVLRYVAVDDCGVIINPLLVRGQIEGGLAQGVGQALMEIVDHDSRGHPLARTLADYAVPNAPDLPAWECHHIEVPTSFNPLGAKGVGEAGTTAAPPAVVNAVLDALRPHGVTAIDMPLTPERVWAALDGARGPAEAITDTEVGT</sequence>
<dbReference type="InterPro" id="IPR046867">
    <property type="entry name" value="AldOxase/xan_DH_MoCoBD2"/>
</dbReference>
<dbReference type="SUPFAM" id="SSF54665">
    <property type="entry name" value="CO dehydrogenase molybdoprotein N-domain-like"/>
    <property type="match status" value="1"/>
</dbReference>
<keyword evidence="5" id="KW-1185">Reference proteome</keyword>
<comment type="caution">
    <text evidence="4">The sequence shown here is derived from an EMBL/GenBank/DDBJ whole genome shotgun (WGS) entry which is preliminary data.</text>
</comment>
<dbReference type="InterPro" id="IPR000674">
    <property type="entry name" value="Ald_Oxase/Xan_DH_a/b"/>
</dbReference>
<dbReference type="Pfam" id="PF20256">
    <property type="entry name" value="MoCoBD_2"/>
    <property type="match status" value="1"/>
</dbReference>
<dbReference type="Gene3D" id="3.90.1170.50">
    <property type="entry name" value="Aldehyde oxidase/xanthine dehydrogenase, a/b hammerhead"/>
    <property type="match status" value="1"/>
</dbReference>
<dbReference type="EMBL" id="BAAAJK010000006">
    <property type="protein sequence ID" value="GAA1386394.1"/>
    <property type="molecule type" value="Genomic_DNA"/>
</dbReference>
<dbReference type="RefSeq" id="WP_344020779.1">
    <property type="nucleotide sequence ID" value="NZ_BAAAJK010000006.1"/>
</dbReference>
<dbReference type="Pfam" id="PF01315">
    <property type="entry name" value="Ald_Xan_dh_C"/>
    <property type="match status" value="1"/>
</dbReference>
<keyword evidence="2" id="KW-0560">Oxidoreductase</keyword>
<feature type="domain" description="Aldehyde oxidase/xanthine dehydrogenase a/b hammerhead" evidence="3">
    <location>
        <begin position="3"/>
        <end position="64"/>
    </location>
</feature>
<reference evidence="4 5" key="1">
    <citation type="journal article" date="2019" name="Int. J. Syst. Evol. Microbiol.">
        <title>The Global Catalogue of Microorganisms (GCM) 10K type strain sequencing project: providing services to taxonomists for standard genome sequencing and annotation.</title>
        <authorList>
            <consortium name="The Broad Institute Genomics Platform"/>
            <consortium name="The Broad Institute Genome Sequencing Center for Infectious Disease"/>
            <person name="Wu L."/>
            <person name="Ma J."/>
        </authorList>
    </citation>
    <scope>NUCLEOTIDE SEQUENCE [LARGE SCALE GENOMIC DNA]</scope>
    <source>
        <strain evidence="4 5">JCM 11896</strain>
    </source>
</reference>